<reference evidence="1 2" key="1">
    <citation type="submission" date="2009-10" db="EMBL/GenBank/DDBJ databases">
        <authorList>
            <person name="Weinstock G."/>
            <person name="Sodergren E."/>
            <person name="Clifton S."/>
            <person name="Fulton L."/>
            <person name="Fulton B."/>
            <person name="Courtney L."/>
            <person name="Fronick C."/>
            <person name="Harrison M."/>
            <person name="Strong C."/>
            <person name="Farmer C."/>
            <person name="Delahaunty K."/>
            <person name="Markovic C."/>
            <person name="Hall O."/>
            <person name="Minx P."/>
            <person name="Tomlinson C."/>
            <person name="Mitreva M."/>
            <person name="Nelson J."/>
            <person name="Hou S."/>
            <person name="Wollam A."/>
            <person name="Pepin K.H."/>
            <person name="Johnson M."/>
            <person name="Bhonagiri V."/>
            <person name="Nash W.E."/>
            <person name="Warren W."/>
            <person name="Chinwalla A."/>
            <person name="Mardis E.R."/>
            <person name="Wilson R.K."/>
        </authorList>
    </citation>
    <scope>NUCLEOTIDE SEQUENCE [LARGE SCALE GENOMIC DNA]</scope>
    <source>
        <strain evidence="1 2">ATCC 14685</strain>
    </source>
</reference>
<comment type="caution">
    <text evidence="1">The sequence shown here is derived from an EMBL/GenBank/DDBJ whole genome shotgun (WGS) entry which is preliminary data.</text>
</comment>
<dbReference type="STRING" id="546262.NEICINOT_03168"/>
<dbReference type="EMBL" id="ACDY02000001">
    <property type="protein sequence ID" value="EEZ72735.1"/>
    <property type="molecule type" value="Genomic_DNA"/>
</dbReference>
<dbReference type="AlphaFoldDB" id="D0W0K2"/>
<organism evidence="1 2">
    <name type="scientific">Neisseria cinerea ATCC 14685</name>
    <dbReference type="NCBI Taxonomy" id="546262"/>
    <lineage>
        <taxon>Bacteria</taxon>
        <taxon>Pseudomonadati</taxon>
        <taxon>Pseudomonadota</taxon>
        <taxon>Betaproteobacteria</taxon>
        <taxon>Neisseriales</taxon>
        <taxon>Neisseriaceae</taxon>
        <taxon>Neisseria</taxon>
    </lineage>
</organism>
<protein>
    <submittedName>
        <fullName evidence="1">Uncharacterized protein</fullName>
    </submittedName>
</protein>
<evidence type="ECO:0000313" key="2">
    <source>
        <dbReference type="Proteomes" id="UP000003294"/>
    </source>
</evidence>
<accession>D0W0K2</accession>
<gene>
    <name evidence="1" type="ORF">NEICINOT_03168</name>
</gene>
<proteinExistence type="predicted"/>
<sequence length="45" mass="5167">MELQDKMPSEISFRRHLFSSRFNSSVRRLHRSGVCGSSLEIAARS</sequence>
<name>D0W0K2_NEICI</name>
<evidence type="ECO:0000313" key="1">
    <source>
        <dbReference type="EMBL" id="EEZ72735.1"/>
    </source>
</evidence>
<dbReference type="Proteomes" id="UP000003294">
    <property type="component" value="Unassembled WGS sequence"/>
</dbReference>